<evidence type="ECO:0000256" key="2">
    <source>
        <dbReference type="ARBA" id="ARBA00022448"/>
    </source>
</evidence>
<name>A0ABM8AL70_9DEIO</name>
<feature type="transmembrane region" description="Helical" evidence="6">
    <location>
        <begin position="72"/>
        <end position="93"/>
    </location>
</feature>
<dbReference type="InterPro" id="IPR020846">
    <property type="entry name" value="MFS_dom"/>
</dbReference>
<feature type="transmembrane region" description="Helical" evidence="6">
    <location>
        <begin position="190"/>
        <end position="210"/>
    </location>
</feature>
<keyword evidence="2" id="KW-0813">Transport</keyword>
<feature type="transmembrane region" description="Helical" evidence="6">
    <location>
        <begin position="160"/>
        <end position="184"/>
    </location>
</feature>
<feature type="transmembrane region" description="Helical" evidence="6">
    <location>
        <begin position="34"/>
        <end position="52"/>
    </location>
</feature>
<keyword evidence="5 6" id="KW-0472">Membrane</keyword>
<organism evidence="8 9">
    <name type="scientific">Deinococcus aetherius</name>
    <dbReference type="NCBI Taxonomy" id="200252"/>
    <lineage>
        <taxon>Bacteria</taxon>
        <taxon>Thermotogati</taxon>
        <taxon>Deinococcota</taxon>
        <taxon>Deinococci</taxon>
        <taxon>Deinococcales</taxon>
        <taxon>Deinococcaceae</taxon>
        <taxon>Deinococcus</taxon>
    </lineage>
</organism>
<evidence type="ECO:0000256" key="6">
    <source>
        <dbReference type="SAM" id="Phobius"/>
    </source>
</evidence>
<sequence>MLRAYEWERVLRSGHDRPDLPGLMPESTRGQRSLVWTLAVLTTVSYGALYYAQPLLAVAAEHERGWTRTQTGLAFTLALLVTALIAPAVGRALDARGGRVLVGGGAVLGGLAFMLLACTSSYPAFVLGWLLAGVAMALTFYEAAFTVLGQQVSGAARTRATLTITLVAGLASTIFVPLTTALLSVGALRAALLALAALLAAVGLLAWRVLPPVGGGRPGTPGPAFGPDPAFARLTLAFTLARIVTVGVGLQLAPLLLAAGYAPGLAAALTGLLGLAALPGRVLFVPLLSRLGALPLTLVLFVGLAMGALLLHFPASLMLMVVGIVVFGLASGALTLARAELLARRYGALTFGAANGQMVRSVNLAQAFTPLGMGMLFTWTGSAHVSLLLLAGFALAAAGVLLTARRLGAGGRWTQA</sequence>
<evidence type="ECO:0000259" key="7">
    <source>
        <dbReference type="PROSITE" id="PS50850"/>
    </source>
</evidence>
<accession>A0ABM8AL70</accession>
<gene>
    <name evidence="8" type="ORF">DAETH_45630</name>
</gene>
<protein>
    <submittedName>
        <fullName evidence="8">MFS transporter</fullName>
    </submittedName>
</protein>
<dbReference type="Pfam" id="PF07690">
    <property type="entry name" value="MFS_1"/>
    <property type="match status" value="1"/>
</dbReference>
<dbReference type="InterPro" id="IPR036259">
    <property type="entry name" value="MFS_trans_sf"/>
</dbReference>
<dbReference type="PANTHER" id="PTHR43385:SF1">
    <property type="entry name" value="RIBOFLAVIN TRANSPORTER RIBJ"/>
    <property type="match status" value="1"/>
</dbReference>
<dbReference type="InterPro" id="IPR011701">
    <property type="entry name" value="MFS"/>
</dbReference>
<dbReference type="EMBL" id="AP026563">
    <property type="protein sequence ID" value="BDP44594.1"/>
    <property type="molecule type" value="Genomic_DNA"/>
</dbReference>
<evidence type="ECO:0000256" key="3">
    <source>
        <dbReference type="ARBA" id="ARBA00022692"/>
    </source>
</evidence>
<feature type="transmembrane region" description="Helical" evidence="6">
    <location>
        <begin position="100"/>
        <end position="122"/>
    </location>
</feature>
<dbReference type="PANTHER" id="PTHR43385">
    <property type="entry name" value="RIBOFLAVIN TRANSPORTER RIBJ"/>
    <property type="match status" value="1"/>
</dbReference>
<proteinExistence type="predicted"/>
<feature type="transmembrane region" description="Helical" evidence="6">
    <location>
        <begin position="385"/>
        <end position="404"/>
    </location>
</feature>
<keyword evidence="8" id="KW-0614">Plasmid</keyword>
<dbReference type="InterPro" id="IPR052983">
    <property type="entry name" value="MFS_Riboflavin_Transporter"/>
</dbReference>
<feature type="transmembrane region" description="Helical" evidence="6">
    <location>
        <begin position="258"/>
        <end position="279"/>
    </location>
</feature>
<keyword evidence="4 6" id="KW-1133">Transmembrane helix</keyword>
<feature type="transmembrane region" description="Helical" evidence="6">
    <location>
        <begin position="231"/>
        <end position="252"/>
    </location>
</feature>
<evidence type="ECO:0000256" key="5">
    <source>
        <dbReference type="ARBA" id="ARBA00023136"/>
    </source>
</evidence>
<evidence type="ECO:0000256" key="1">
    <source>
        <dbReference type="ARBA" id="ARBA00004141"/>
    </source>
</evidence>
<comment type="subcellular location">
    <subcellularLocation>
        <location evidence="1">Membrane</location>
        <topology evidence="1">Multi-pass membrane protein</topology>
    </subcellularLocation>
</comment>
<feature type="domain" description="Major facilitator superfamily (MFS) profile" evidence="7">
    <location>
        <begin position="31"/>
        <end position="409"/>
    </location>
</feature>
<keyword evidence="3 6" id="KW-0812">Transmembrane</keyword>
<evidence type="ECO:0000256" key="4">
    <source>
        <dbReference type="ARBA" id="ARBA00022989"/>
    </source>
</evidence>
<keyword evidence="9" id="KW-1185">Reference proteome</keyword>
<evidence type="ECO:0000313" key="9">
    <source>
        <dbReference type="Proteomes" id="UP001064971"/>
    </source>
</evidence>
<dbReference type="Gene3D" id="1.20.1250.20">
    <property type="entry name" value="MFS general substrate transporter like domains"/>
    <property type="match status" value="1"/>
</dbReference>
<feature type="transmembrane region" description="Helical" evidence="6">
    <location>
        <begin position="291"/>
        <end position="311"/>
    </location>
</feature>
<reference evidence="8" key="1">
    <citation type="submission" date="2022-07" db="EMBL/GenBank/DDBJ databases">
        <title>Complete Genome Sequence of the Radioresistant Bacterium Deinococcus aetherius ST0316, Isolated from the Air Dust collected in Lower Stratosphere above Japan.</title>
        <authorList>
            <person name="Satoh K."/>
            <person name="Hagiwara K."/>
            <person name="Katsumata K."/>
            <person name="Kubo A."/>
            <person name="Yokobori S."/>
            <person name="Yamagishi A."/>
            <person name="Oono Y."/>
            <person name="Narumi I."/>
        </authorList>
    </citation>
    <scope>NUCLEOTIDE SEQUENCE</scope>
    <source>
        <strain evidence="8">ST0316</strain>
        <plasmid evidence="8">pDAETH-3</plasmid>
    </source>
</reference>
<dbReference type="Proteomes" id="UP001064971">
    <property type="component" value="Plasmid pDAETH-3"/>
</dbReference>
<feature type="transmembrane region" description="Helical" evidence="6">
    <location>
        <begin position="128"/>
        <end position="148"/>
    </location>
</feature>
<evidence type="ECO:0000313" key="8">
    <source>
        <dbReference type="EMBL" id="BDP44594.1"/>
    </source>
</evidence>
<dbReference type="PROSITE" id="PS50850">
    <property type="entry name" value="MFS"/>
    <property type="match status" value="1"/>
</dbReference>
<geneLocation type="plasmid" evidence="8 9">
    <name>pDAETH-3</name>
</geneLocation>
<feature type="transmembrane region" description="Helical" evidence="6">
    <location>
        <begin position="358"/>
        <end position="379"/>
    </location>
</feature>
<feature type="transmembrane region" description="Helical" evidence="6">
    <location>
        <begin position="317"/>
        <end position="337"/>
    </location>
</feature>
<dbReference type="SUPFAM" id="SSF103473">
    <property type="entry name" value="MFS general substrate transporter"/>
    <property type="match status" value="1"/>
</dbReference>
<dbReference type="RefSeq" id="WP_264778841.1">
    <property type="nucleotide sequence ID" value="NZ_AP026563.1"/>
</dbReference>